<dbReference type="Pfam" id="PF14497">
    <property type="entry name" value="GST_C_3"/>
    <property type="match status" value="1"/>
</dbReference>
<dbReference type="InterPro" id="IPR050213">
    <property type="entry name" value="GST_superfamily"/>
</dbReference>
<dbReference type="InterPro" id="IPR036282">
    <property type="entry name" value="Glutathione-S-Trfase_C_sf"/>
</dbReference>
<dbReference type="PANTHER" id="PTHR11571">
    <property type="entry name" value="GLUTATHIONE S-TRANSFERASE"/>
    <property type="match status" value="1"/>
</dbReference>
<evidence type="ECO:0000259" key="1">
    <source>
        <dbReference type="PROSITE" id="PS50404"/>
    </source>
</evidence>
<dbReference type="SUPFAM" id="SSF47616">
    <property type="entry name" value="GST C-terminal domain-like"/>
    <property type="match status" value="1"/>
</dbReference>
<dbReference type="PROSITE" id="PS50404">
    <property type="entry name" value="GST_NTER"/>
    <property type="match status" value="1"/>
</dbReference>
<comment type="caution">
    <text evidence="2">The sequence shown here is derived from an EMBL/GenBank/DDBJ whole genome shotgun (WGS) entry which is preliminary data.</text>
</comment>
<gene>
    <name evidence="2" type="ORF">XAT740_LOCUS27564</name>
</gene>
<keyword evidence="3" id="KW-1185">Reference proteome</keyword>
<dbReference type="InterPro" id="IPR036249">
    <property type="entry name" value="Thioredoxin-like_sf"/>
</dbReference>
<dbReference type="GO" id="GO:0004364">
    <property type="term" value="F:glutathione transferase activity"/>
    <property type="evidence" value="ECO:0007669"/>
    <property type="project" value="TreeGrafter"/>
</dbReference>
<organism evidence="2 3">
    <name type="scientific">Adineta ricciae</name>
    <name type="common">Rotifer</name>
    <dbReference type="NCBI Taxonomy" id="249248"/>
    <lineage>
        <taxon>Eukaryota</taxon>
        <taxon>Metazoa</taxon>
        <taxon>Spiralia</taxon>
        <taxon>Gnathifera</taxon>
        <taxon>Rotifera</taxon>
        <taxon>Eurotatoria</taxon>
        <taxon>Bdelloidea</taxon>
        <taxon>Adinetida</taxon>
        <taxon>Adinetidae</taxon>
        <taxon>Adineta</taxon>
    </lineage>
</organism>
<dbReference type="EMBL" id="CAJNOR010002308">
    <property type="protein sequence ID" value="CAF1276153.1"/>
    <property type="molecule type" value="Genomic_DNA"/>
</dbReference>
<proteinExistence type="predicted"/>
<dbReference type="InterPro" id="IPR004046">
    <property type="entry name" value="GST_C"/>
</dbReference>
<dbReference type="InterPro" id="IPR004045">
    <property type="entry name" value="Glutathione_S-Trfase_N"/>
</dbReference>
<evidence type="ECO:0000313" key="2">
    <source>
        <dbReference type="EMBL" id="CAF1276153.1"/>
    </source>
</evidence>
<reference evidence="2" key="1">
    <citation type="submission" date="2021-02" db="EMBL/GenBank/DDBJ databases">
        <authorList>
            <person name="Nowell W R."/>
        </authorList>
    </citation>
    <scope>NUCLEOTIDE SEQUENCE</scope>
</reference>
<dbReference type="AlphaFoldDB" id="A0A815BNZ3"/>
<sequence length="254" mass="29226">MSATATNSEKIKLRLHYWDCRGRAQAFRYMLEDIAYTNKNVDYKEDFEQISTTTTIWPEHKADKTISGSFRTLPVLHWNDEHVFGQTLTIAHLVARKFNLYGKVTSSVTDPVLLEAYLNGVANCAYLDVIVNVCMCLWNTPDIENKTSAEYYPIIGVKDKLDALNTLLKESSTSFFYDQTEPTIADYFAFEAYLVARDIHSVFLPEDCQALVKLEQVMKERPALARYFQNNQLIKLFTASPSEQEYLEKISKIK</sequence>
<dbReference type="Gene3D" id="1.20.1050.130">
    <property type="match status" value="1"/>
</dbReference>
<dbReference type="Proteomes" id="UP000663828">
    <property type="component" value="Unassembled WGS sequence"/>
</dbReference>
<feature type="domain" description="GST N-terminal" evidence="1">
    <location>
        <begin position="11"/>
        <end position="102"/>
    </location>
</feature>
<evidence type="ECO:0000313" key="3">
    <source>
        <dbReference type="Proteomes" id="UP000663828"/>
    </source>
</evidence>
<protein>
    <recommendedName>
        <fullName evidence="1">GST N-terminal domain-containing protein</fullName>
    </recommendedName>
</protein>
<accession>A0A815BNZ3</accession>
<dbReference type="GO" id="GO:0006749">
    <property type="term" value="P:glutathione metabolic process"/>
    <property type="evidence" value="ECO:0007669"/>
    <property type="project" value="TreeGrafter"/>
</dbReference>
<name>A0A815BNZ3_ADIRI</name>
<dbReference type="SUPFAM" id="SSF52833">
    <property type="entry name" value="Thioredoxin-like"/>
    <property type="match status" value="1"/>
</dbReference>